<dbReference type="Proteomes" id="UP000595278">
    <property type="component" value="Chromosome"/>
</dbReference>
<organism evidence="1 2">
    <name type="scientific">Entomomonas asaccharolytica</name>
    <dbReference type="NCBI Taxonomy" id="2785331"/>
    <lineage>
        <taxon>Bacteria</taxon>
        <taxon>Pseudomonadati</taxon>
        <taxon>Pseudomonadota</taxon>
        <taxon>Gammaproteobacteria</taxon>
        <taxon>Pseudomonadales</taxon>
        <taxon>Pseudomonadaceae</taxon>
        <taxon>Entomomonas</taxon>
    </lineage>
</organism>
<accession>A0A974NE55</accession>
<evidence type="ECO:0000313" key="2">
    <source>
        <dbReference type="Proteomes" id="UP000595278"/>
    </source>
</evidence>
<dbReference type="EMBL" id="CP067393">
    <property type="protein sequence ID" value="QQP84940.1"/>
    <property type="molecule type" value="Genomic_DNA"/>
</dbReference>
<name>A0A974NE55_9GAMM</name>
<evidence type="ECO:0000313" key="1">
    <source>
        <dbReference type="EMBL" id="QQP84940.1"/>
    </source>
</evidence>
<gene>
    <name evidence="1" type="ORF">JHT90_11130</name>
</gene>
<proteinExistence type="predicted"/>
<dbReference type="RefSeq" id="WP_201090954.1">
    <property type="nucleotide sequence ID" value="NZ_CP067393.1"/>
</dbReference>
<dbReference type="AlphaFoldDB" id="A0A974NE55"/>
<reference evidence="1 2" key="1">
    <citation type="submission" date="2021-01" db="EMBL/GenBank/DDBJ databases">
        <title>Entomomonas sp. F2A isolated from a house cricket (Acheta domesticus).</title>
        <authorList>
            <person name="Spergser J."/>
            <person name="Busse H.-J."/>
        </authorList>
    </citation>
    <scope>NUCLEOTIDE SEQUENCE [LARGE SCALE GENOMIC DNA]</scope>
    <source>
        <strain evidence="1 2">F2A</strain>
    </source>
</reference>
<sequence length="72" mass="8412">MNFRTIFPVNIFVYFFNHKDIAVKQSVNTELFLSRQVLVWKKNTQTQSLECGYVSTNQAEEEPAPYSYLLAC</sequence>
<protein>
    <submittedName>
        <fullName evidence="1">Uncharacterized protein</fullName>
    </submittedName>
</protein>
<dbReference type="KEGG" id="eaz:JHT90_11130"/>
<keyword evidence="2" id="KW-1185">Reference proteome</keyword>